<dbReference type="InterPro" id="IPR038717">
    <property type="entry name" value="Tc1-like_DDE_dom"/>
</dbReference>
<evidence type="ECO:0000313" key="3">
    <source>
        <dbReference type="Proteomes" id="UP000321085"/>
    </source>
</evidence>
<reference evidence="2 3" key="1">
    <citation type="submission" date="2019-07" db="EMBL/GenBank/DDBJ databases">
        <title>Whole genome shotgun sequence of Microvirga aerophila NBRC 106136.</title>
        <authorList>
            <person name="Hosoyama A."/>
            <person name="Uohara A."/>
            <person name="Ohji S."/>
            <person name="Ichikawa N."/>
        </authorList>
    </citation>
    <scope>NUCLEOTIDE SEQUENCE [LARGE SCALE GENOMIC DNA]</scope>
    <source>
        <strain evidence="2 3">NBRC 106136</strain>
    </source>
</reference>
<protein>
    <recommendedName>
        <fullName evidence="1">Tc1-like transposase DDE domain-containing protein</fullName>
    </recommendedName>
</protein>
<feature type="domain" description="Tc1-like transposase DDE" evidence="1">
    <location>
        <begin position="9"/>
        <end position="114"/>
    </location>
</feature>
<gene>
    <name evidence="2" type="ORF">MAE02_65970</name>
</gene>
<keyword evidence="3" id="KW-1185">Reference proteome</keyword>
<sequence>MRPPGVVDQRFESLDLFAACRLGTNETFALALPRVNADAMTTFLEQFARQLAPGVHAVLVLDQAGWHDARALLVPQTITLLPLPSASPQLNPVERVWLYLRERYLSHRVLDDCEAVLDAVCRAWNRLLDETGLLTTLTAYPYLTASGVP</sequence>
<evidence type="ECO:0000313" key="2">
    <source>
        <dbReference type="EMBL" id="GEO18901.1"/>
    </source>
</evidence>
<dbReference type="NCBIfam" id="NF033545">
    <property type="entry name" value="transpos_IS630"/>
    <property type="match status" value="1"/>
</dbReference>
<dbReference type="GO" id="GO:0003676">
    <property type="term" value="F:nucleic acid binding"/>
    <property type="evidence" value="ECO:0007669"/>
    <property type="project" value="InterPro"/>
</dbReference>
<dbReference type="AlphaFoldDB" id="A0A512C3W8"/>
<evidence type="ECO:0000259" key="1">
    <source>
        <dbReference type="Pfam" id="PF13358"/>
    </source>
</evidence>
<dbReference type="InterPro" id="IPR047655">
    <property type="entry name" value="Transpos_IS630-like"/>
</dbReference>
<dbReference type="InterPro" id="IPR036397">
    <property type="entry name" value="RNaseH_sf"/>
</dbReference>
<name>A0A512C3W8_9HYPH</name>
<dbReference type="Proteomes" id="UP000321085">
    <property type="component" value="Unassembled WGS sequence"/>
</dbReference>
<organism evidence="2 3">
    <name type="scientific">Microvirga aerophila</name>
    <dbReference type="NCBI Taxonomy" id="670291"/>
    <lineage>
        <taxon>Bacteria</taxon>
        <taxon>Pseudomonadati</taxon>
        <taxon>Pseudomonadota</taxon>
        <taxon>Alphaproteobacteria</taxon>
        <taxon>Hyphomicrobiales</taxon>
        <taxon>Methylobacteriaceae</taxon>
        <taxon>Microvirga</taxon>
    </lineage>
</organism>
<dbReference type="Gene3D" id="3.30.420.10">
    <property type="entry name" value="Ribonuclease H-like superfamily/Ribonuclease H"/>
    <property type="match status" value="1"/>
</dbReference>
<comment type="caution">
    <text evidence="2">The sequence shown here is derived from an EMBL/GenBank/DDBJ whole genome shotgun (WGS) entry which is preliminary data.</text>
</comment>
<accession>A0A512C3W8</accession>
<dbReference type="EMBL" id="BJYU01000270">
    <property type="protein sequence ID" value="GEO18901.1"/>
    <property type="molecule type" value="Genomic_DNA"/>
</dbReference>
<dbReference type="Pfam" id="PF13358">
    <property type="entry name" value="DDE_3"/>
    <property type="match status" value="1"/>
</dbReference>
<proteinExistence type="predicted"/>